<dbReference type="FunFam" id="3.40.50.1370:FF:000008">
    <property type="entry name" value="Ornithine carbamoyltransferase"/>
    <property type="match status" value="1"/>
</dbReference>
<evidence type="ECO:0000259" key="2">
    <source>
        <dbReference type="Pfam" id="PF00185"/>
    </source>
</evidence>
<organism evidence="4">
    <name type="scientific">marine metagenome</name>
    <dbReference type="NCBI Taxonomy" id="408172"/>
    <lineage>
        <taxon>unclassified sequences</taxon>
        <taxon>metagenomes</taxon>
        <taxon>ecological metagenomes</taxon>
    </lineage>
</organism>
<dbReference type="NCBIfam" id="TIGR00658">
    <property type="entry name" value="orni_carb_tr"/>
    <property type="match status" value="1"/>
</dbReference>
<name>A0A381QJW4_9ZZZZ</name>
<sequence length="309" mass="33707">MAIDDVNDELADIIDWAIAFKHGGDINYDFKPLDGMSIGSIYEKPSTRTRVSFEVGVSRLGGQPLTLLSSDIQLGKSESIADTAAVLSRFLDGITYRCFEHADAVELAKHATVPVINALSDLHHPCQAAADLMTITEHGDSVNGHIAWVGDGNNVFHDLLLAGVALGHDVHYATPTGFEPDESVMSRAREIAAQSGARIRGSNDPVEAVSGAGVIYTDIFVSMGEEHMEGKSEAFDGFQINEELVANAHPDYLFMHCLPAHRGEEVTDAVIDSPNSVVFDQAENRMWAQMSLLTYLCNKDAWLTYRELE</sequence>
<feature type="domain" description="Aspartate/ornithine carbamoyltransferase carbamoyl-P binding" evidence="3">
    <location>
        <begin position="5"/>
        <end position="137"/>
    </location>
</feature>
<dbReference type="InterPro" id="IPR036901">
    <property type="entry name" value="Asp/Orn_carbamoylTrfase_sf"/>
</dbReference>
<accession>A0A381QJW4</accession>
<protein>
    <recommendedName>
        <fullName evidence="5">Ornithine carbamoyltransferase</fullName>
    </recommendedName>
</protein>
<evidence type="ECO:0000313" key="4">
    <source>
        <dbReference type="EMBL" id="SUZ78719.1"/>
    </source>
</evidence>
<dbReference type="GO" id="GO:0016597">
    <property type="term" value="F:amino acid binding"/>
    <property type="evidence" value="ECO:0007669"/>
    <property type="project" value="InterPro"/>
</dbReference>
<dbReference type="InterPro" id="IPR006132">
    <property type="entry name" value="Asp/Orn_carbamoyltranf_P-bd"/>
</dbReference>
<dbReference type="GO" id="GO:0042450">
    <property type="term" value="P:L-arginine biosynthetic process via ornithine"/>
    <property type="evidence" value="ECO:0007669"/>
    <property type="project" value="TreeGrafter"/>
</dbReference>
<dbReference type="PANTHER" id="PTHR45753">
    <property type="entry name" value="ORNITHINE CARBAMOYLTRANSFERASE, MITOCHONDRIAL"/>
    <property type="match status" value="1"/>
</dbReference>
<evidence type="ECO:0000259" key="3">
    <source>
        <dbReference type="Pfam" id="PF02729"/>
    </source>
</evidence>
<dbReference type="GO" id="GO:0019240">
    <property type="term" value="P:citrulline biosynthetic process"/>
    <property type="evidence" value="ECO:0007669"/>
    <property type="project" value="TreeGrafter"/>
</dbReference>
<dbReference type="PANTHER" id="PTHR45753:SF3">
    <property type="entry name" value="ORNITHINE TRANSCARBAMYLASE, MITOCHONDRIAL"/>
    <property type="match status" value="1"/>
</dbReference>
<proteinExistence type="predicted"/>
<evidence type="ECO:0008006" key="5">
    <source>
        <dbReference type="Google" id="ProtNLM"/>
    </source>
</evidence>
<dbReference type="InterPro" id="IPR002292">
    <property type="entry name" value="Orn/put_carbamltrans"/>
</dbReference>
<dbReference type="Pfam" id="PF02729">
    <property type="entry name" value="OTCace_N"/>
    <property type="match status" value="1"/>
</dbReference>
<dbReference type="InterPro" id="IPR006131">
    <property type="entry name" value="Asp_carbamoyltransf_Asp/Orn-bd"/>
</dbReference>
<dbReference type="SUPFAM" id="SSF53671">
    <property type="entry name" value="Aspartate/ornithine carbamoyltransferase"/>
    <property type="match status" value="1"/>
</dbReference>
<evidence type="ECO:0000256" key="1">
    <source>
        <dbReference type="ARBA" id="ARBA00022679"/>
    </source>
</evidence>
<dbReference type="Gene3D" id="3.40.50.1370">
    <property type="entry name" value="Aspartate/ornithine carbamoyltransferase"/>
    <property type="match status" value="2"/>
</dbReference>
<dbReference type="Pfam" id="PF00185">
    <property type="entry name" value="OTCace"/>
    <property type="match status" value="1"/>
</dbReference>
<gene>
    <name evidence="4" type="ORF">METZ01_LOCUS31573</name>
</gene>
<dbReference type="NCBIfam" id="NF001986">
    <property type="entry name" value="PRK00779.1"/>
    <property type="match status" value="1"/>
</dbReference>
<feature type="domain" description="Aspartate/ornithine carbamoyltransferase Asp/Orn-binding" evidence="2">
    <location>
        <begin position="145"/>
        <end position="295"/>
    </location>
</feature>
<dbReference type="PRINTS" id="PR00102">
    <property type="entry name" value="OTCASE"/>
</dbReference>
<dbReference type="InterPro" id="IPR006130">
    <property type="entry name" value="Asp/Orn_carbamoylTrfase"/>
</dbReference>
<dbReference type="EMBL" id="UINC01001364">
    <property type="protein sequence ID" value="SUZ78719.1"/>
    <property type="molecule type" value="Genomic_DNA"/>
</dbReference>
<dbReference type="AlphaFoldDB" id="A0A381QJW4"/>
<dbReference type="PRINTS" id="PR00100">
    <property type="entry name" value="AOTCASE"/>
</dbReference>
<keyword evidence="1" id="KW-0808">Transferase</keyword>
<dbReference type="GO" id="GO:0004585">
    <property type="term" value="F:ornithine carbamoyltransferase activity"/>
    <property type="evidence" value="ECO:0007669"/>
    <property type="project" value="TreeGrafter"/>
</dbReference>
<reference evidence="4" key="1">
    <citation type="submission" date="2018-05" db="EMBL/GenBank/DDBJ databases">
        <authorList>
            <person name="Lanie J.A."/>
            <person name="Ng W.-L."/>
            <person name="Kazmierczak K.M."/>
            <person name="Andrzejewski T.M."/>
            <person name="Davidsen T.M."/>
            <person name="Wayne K.J."/>
            <person name="Tettelin H."/>
            <person name="Glass J.I."/>
            <person name="Rusch D."/>
            <person name="Podicherti R."/>
            <person name="Tsui H.-C.T."/>
            <person name="Winkler M.E."/>
        </authorList>
    </citation>
    <scope>NUCLEOTIDE SEQUENCE</scope>
</reference>